<dbReference type="Proteomes" id="UP000016521">
    <property type="component" value="Chromosome II"/>
</dbReference>
<keyword evidence="3" id="KW-0540">Nuclease</keyword>
<feature type="domain" description="Exonuclease" evidence="7">
    <location>
        <begin position="555"/>
        <end position="720"/>
    </location>
</feature>
<keyword evidence="5" id="KW-0269">Exonuclease</keyword>
<dbReference type="Pfam" id="PF00929">
    <property type="entry name" value="RNase_T"/>
    <property type="match status" value="1"/>
</dbReference>
<feature type="domain" description="VRR-NUC" evidence="8">
    <location>
        <begin position="448"/>
        <end position="548"/>
    </location>
</feature>
<protein>
    <recommendedName>
        <fullName evidence="2">DNA-directed DNA polymerase</fullName>
        <ecNumber evidence="2">2.7.7.7</ecNumber>
    </recommendedName>
</protein>
<dbReference type="InterPro" id="IPR012337">
    <property type="entry name" value="RNaseH-like_sf"/>
</dbReference>
<organism evidence="9 10">
    <name type="scientific">Pseudoalteromonas piscicida</name>
    <dbReference type="NCBI Taxonomy" id="43662"/>
    <lineage>
        <taxon>Bacteria</taxon>
        <taxon>Pseudomonadati</taxon>
        <taxon>Pseudomonadota</taxon>
        <taxon>Gammaproteobacteria</taxon>
        <taxon>Alteromonadales</taxon>
        <taxon>Pseudoalteromonadaceae</taxon>
        <taxon>Pseudoalteromonas</taxon>
    </lineage>
</organism>
<dbReference type="InterPro" id="IPR049125">
    <property type="entry name" value="FAN1-like_WH"/>
</dbReference>
<dbReference type="NCBIfam" id="TIGR00573">
    <property type="entry name" value="dnaq"/>
    <property type="match status" value="1"/>
</dbReference>
<evidence type="ECO:0000256" key="6">
    <source>
        <dbReference type="ARBA" id="ARBA00049244"/>
    </source>
</evidence>
<reference evidence="9 10" key="1">
    <citation type="submission" date="2015-06" db="EMBL/GenBank/DDBJ databases">
        <authorList>
            <person name="Xie B.-B."/>
            <person name="Rong J.-C."/>
            <person name="Qin Q.-L."/>
            <person name="Zhang Y.-Z."/>
        </authorList>
    </citation>
    <scope>NUCLEOTIDE SEQUENCE [LARGE SCALE GENOMIC DNA]</scope>
    <source>
        <strain evidence="9 10">JCM 20779</strain>
    </source>
</reference>
<evidence type="ECO:0000313" key="10">
    <source>
        <dbReference type="Proteomes" id="UP000016521"/>
    </source>
</evidence>
<dbReference type="SUPFAM" id="SSF53098">
    <property type="entry name" value="Ribonuclease H-like"/>
    <property type="match status" value="1"/>
</dbReference>
<evidence type="ECO:0000256" key="1">
    <source>
        <dbReference type="ARBA" id="ARBA00001946"/>
    </source>
</evidence>
<dbReference type="EMBL" id="CP011925">
    <property type="protein sequence ID" value="ATD09963.1"/>
    <property type="molecule type" value="Genomic_DNA"/>
</dbReference>
<evidence type="ECO:0000256" key="5">
    <source>
        <dbReference type="ARBA" id="ARBA00022839"/>
    </source>
</evidence>
<dbReference type="CDD" id="cd06127">
    <property type="entry name" value="DEDDh"/>
    <property type="match status" value="1"/>
</dbReference>
<dbReference type="InterPro" id="IPR013520">
    <property type="entry name" value="Ribonucl_H"/>
</dbReference>
<accession>A0ABN5CK17</accession>
<evidence type="ECO:0000256" key="3">
    <source>
        <dbReference type="ARBA" id="ARBA00022722"/>
    </source>
</evidence>
<dbReference type="Gene3D" id="3.30.420.10">
    <property type="entry name" value="Ribonuclease H-like superfamily/Ribonuclease H"/>
    <property type="match status" value="1"/>
</dbReference>
<dbReference type="PANTHER" id="PTHR30231:SF41">
    <property type="entry name" value="DNA POLYMERASE III SUBUNIT EPSILON"/>
    <property type="match status" value="1"/>
</dbReference>
<evidence type="ECO:0000256" key="2">
    <source>
        <dbReference type="ARBA" id="ARBA00012417"/>
    </source>
</evidence>
<dbReference type="InterPro" id="IPR036397">
    <property type="entry name" value="RNaseH_sf"/>
</dbReference>
<evidence type="ECO:0000259" key="8">
    <source>
        <dbReference type="SMART" id="SM00990"/>
    </source>
</evidence>
<evidence type="ECO:0000313" key="9">
    <source>
        <dbReference type="EMBL" id="ATD09963.1"/>
    </source>
</evidence>
<comment type="catalytic activity">
    <reaction evidence="6">
        <text>DNA(n) + a 2'-deoxyribonucleoside 5'-triphosphate = DNA(n+1) + diphosphate</text>
        <dbReference type="Rhea" id="RHEA:22508"/>
        <dbReference type="Rhea" id="RHEA-COMP:17339"/>
        <dbReference type="Rhea" id="RHEA-COMP:17340"/>
        <dbReference type="ChEBI" id="CHEBI:33019"/>
        <dbReference type="ChEBI" id="CHEBI:61560"/>
        <dbReference type="ChEBI" id="CHEBI:173112"/>
        <dbReference type="EC" id="2.7.7.7"/>
    </reaction>
</comment>
<keyword evidence="10" id="KW-1185">Reference proteome</keyword>
<comment type="cofactor">
    <cofactor evidence="1">
        <name>Mg(2+)</name>
        <dbReference type="ChEBI" id="CHEBI:18420"/>
    </cofactor>
</comment>
<dbReference type="EC" id="2.7.7.7" evidence="2"/>
<proteinExistence type="predicted"/>
<name>A0ABN5CK17_PSEO7</name>
<dbReference type="SMART" id="SM00990">
    <property type="entry name" value="VRR_NUC"/>
    <property type="match status" value="1"/>
</dbReference>
<evidence type="ECO:0000256" key="4">
    <source>
        <dbReference type="ARBA" id="ARBA00022801"/>
    </source>
</evidence>
<dbReference type="InterPro" id="IPR006054">
    <property type="entry name" value="DnaQ"/>
</dbReference>
<dbReference type="Pfam" id="PF21315">
    <property type="entry name" value="FAN1_HTH"/>
    <property type="match status" value="1"/>
</dbReference>
<dbReference type="InterPro" id="IPR014883">
    <property type="entry name" value="VRR_NUC"/>
</dbReference>
<keyword evidence="4" id="KW-0378">Hydrolase</keyword>
<dbReference type="PANTHER" id="PTHR30231">
    <property type="entry name" value="DNA POLYMERASE III SUBUNIT EPSILON"/>
    <property type="match status" value="1"/>
</dbReference>
<sequence length="721" mass="83176">MSDFVLRKELPAKYYLSHFSELSDYLLKVCQPLLSSAQRELLAELHRLPEDELCLLVRFISRKTPFLDINSLRYEEINNICEVAFSLKAKGLLRQVKQDDFQALLYCLTKPCLMELAERESLTTLPSKSAKKSLWVAHINQSVCVEHLNAQECLSQYLTLSFQADIDYFLFLYFGKVGFSLAQFSMRDLGVMNIRSADAAYHAHFEQKAEAVSAFYYANALSELKNASEEELVKRARQAAAQQLPKVDGQYAVTAHAKYLLTLARKLGPEFSHFKTLLGMTEHPQACEMLIRHNYKQGEVEQVREQLERILQGESDETLMIFAEDFYQRKFNQKRTSVLTDMLRKSQPAIQIDEAFKGQTEAGVIAYYKRHDIEAYHVENEIWLALFGLTFWQELFYHPKSIVANGFSRTPLALKENRFYSEFEEEIECRLANFTDTSAWMNWLLRQMSEHYGEPNRLFIWHDKMLDSIKILLSNLSIEGIKSVLRLMCSDFHLMKSGFPDLMIVDKKAGLRFEEIKAPGDSLSRSQLVNISKLLQCNIPTRLQTVEWHICKEQPYVVVDIETTGGNKEFDRITEVAMVKVVNGEVVAKWQSLVNPMRRIPQKITELTGITQAMVSDAPSFFEILEQVELFSQGAIFVAHNVNFDYGFIRQEFARVGREFTRAKLCTVQLGRKFVPGLRSYALEAFCQAMNVPLINHHRAMDDAYATAEIFIKINTIRQER</sequence>
<dbReference type="SMART" id="SM00479">
    <property type="entry name" value="EXOIII"/>
    <property type="match status" value="1"/>
</dbReference>
<gene>
    <name evidence="9" type="primary">dnaQ</name>
    <name evidence="9" type="ORF">PPIS_b0901</name>
</gene>
<evidence type="ECO:0000259" key="7">
    <source>
        <dbReference type="SMART" id="SM00479"/>
    </source>
</evidence>
<dbReference type="Pfam" id="PF08774">
    <property type="entry name" value="VRR_NUC"/>
    <property type="match status" value="1"/>
</dbReference>